<evidence type="ECO:0000313" key="1">
    <source>
        <dbReference type="EMBL" id="KAL0412328.1"/>
    </source>
</evidence>
<dbReference type="EMBL" id="JACGWJ010000006">
    <property type="protein sequence ID" value="KAL0412328.1"/>
    <property type="molecule type" value="Genomic_DNA"/>
</dbReference>
<dbReference type="PANTHER" id="PTHR33240:SF8">
    <property type="entry name" value="OS03G0439900 PROTEIN"/>
    <property type="match status" value="1"/>
</dbReference>
<dbReference type="InterPro" id="IPR021109">
    <property type="entry name" value="Peptidase_aspartic_dom_sf"/>
</dbReference>
<comment type="caution">
    <text evidence="1">The sequence shown here is derived from an EMBL/GenBank/DDBJ whole genome shotgun (WGS) entry which is preliminary data.</text>
</comment>
<protein>
    <submittedName>
        <fullName evidence="1">Uncharacterized protein</fullName>
    </submittedName>
</protein>
<dbReference type="SUPFAM" id="SSF50630">
    <property type="entry name" value="Acid proteases"/>
    <property type="match status" value="1"/>
</dbReference>
<proteinExistence type="predicted"/>
<reference evidence="1" key="2">
    <citation type="journal article" date="2024" name="Plant">
        <title>Genomic evolution and insights into agronomic trait innovations of Sesamum species.</title>
        <authorList>
            <person name="Miao H."/>
            <person name="Wang L."/>
            <person name="Qu L."/>
            <person name="Liu H."/>
            <person name="Sun Y."/>
            <person name="Le M."/>
            <person name="Wang Q."/>
            <person name="Wei S."/>
            <person name="Zheng Y."/>
            <person name="Lin W."/>
            <person name="Duan Y."/>
            <person name="Cao H."/>
            <person name="Xiong S."/>
            <person name="Wang X."/>
            <person name="Wei L."/>
            <person name="Li C."/>
            <person name="Ma Q."/>
            <person name="Ju M."/>
            <person name="Zhao R."/>
            <person name="Li G."/>
            <person name="Mu C."/>
            <person name="Tian Q."/>
            <person name="Mei H."/>
            <person name="Zhang T."/>
            <person name="Gao T."/>
            <person name="Zhang H."/>
        </authorList>
    </citation>
    <scope>NUCLEOTIDE SEQUENCE</scope>
    <source>
        <strain evidence="1">G02</strain>
    </source>
</reference>
<dbReference type="CDD" id="cd00303">
    <property type="entry name" value="retropepsin_like"/>
    <property type="match status" value="1"/>
</dbReference>
<sequence length="261" mass="29231">MIAGGPSGGDSHQARKSQVREAHQISIKEALNIETVEDAPIIQFGRAERSGPQTIHNDALVITAMIANYEVGHIFIDSGSSADILFGETYDQMQLGDVSLEKVNTSLYGFAGEVVHPQCMVSLPLTMGRGTIRKTCLLKFLVVDLPSAYNVILGRPMLNTFQVVISTYHMKIKFPTPGRVEKCREILFNLEGVMSKLSVKDKNGVWTRLPTRSLLARRAKHLKERNQERLRALLRFSQQKNCLTLKSYLEILTRLHELALT</sequence>
<accession>A0AAW2U6A4</accession>
<organism evidence="1">
    <name type="scientific">Sesamum radiatum</name>
    <name type="common">Black benniseed</name>
    <dbReference type="NCBI Taxonomy" id="300843"/>
    <lineage>
        <taxon>Eukaryota</taxon>
        <taxon>Viridiplantae</taxon>
        <taxon>Streptophyta</taxon>
        <taxon>Embryophyta</taxon>
        <taxon>Tracheophyta</taxon>
        <taxon>Spermatophyta</taxon>
        <taxon>Magnoliopsida</taxon>
        <taxon>eudicotyledons</taxon>
        <taxon>Gunneridae</taxon>
        <taxon>Pentapetalae</taxon>
        <taxon>asterids</taxon>
        <taxon>lamiids</taxon>
        <taxon>Lamiales</taxon>
        <taxon>Pedaliaceae</taxon>
        <taxon>Sesamum</taxon>
    </lineage>
</organism>
<dbReference type="PANTHER" id="PTHR33240">
    <property type="entry name" value="OS08G0508500 PROTEIN"/>
    <property type="match status" value="1"/>
</dbReference>
<dbReference type="AlphaFoldDB" id="A0AAW2U6A4"/>
<dbReference type="Gene3D" id="2.40.70.10">
    <property type="entry name" value="Acid Proteases"/>
    <property type="match status" value="1"/>
</dbReference>
<reference evidence="1" key="1">
    <citation type="submission" date="2020-06" db="EMBL/GenBank/DDBJ databases">
        <authorList>
            <person name="Li T."/>
            <person name="Hu X."/>
            <person name="Zhang T."/>
            <person name="Song X."/>
            <person name="Zhang H."/>
            <person name="Dai N."/>
            <person name="Sheng W."/>
            <person name="Hou X."/>
            <person name="Wei L."/>
        </authorList>
    </citation>
    <scope>NUCLEOTIDE SEQUENCE</scope>
    <source>
        <strain evidence="1">G02</strain>
        <tissue evidence="1">Leaf</tissue>
    </source>
</reference>
<name>A0AAW2U6A4_SESRA</name>
<gene>
    <name evidence="1" type="ORF">Sradi_1434500</name>
</gene>